<organism evidence="3 4">
    <name type="scientific">Tetradesmus obliquus</name>
    <name type="common">Green alga</name>
    <name type="synonym">Acutodesmus obliquus</name>
    <dbReference type="NCBI Taxonomy" id="3088"/>
    <lineage>
        <taxon>Eukaryota</taxon>
        <taxon>Viridiplantae</taxon>
        <taxon>Chlorophyta</taxon>
        <taxon>core chlorophytes</taxon>
        <taxon>Chlorophyceae</taxon>
        <taxon>CS clade</taxon>
        <taxon>Sphaeropleales</taxon>
        <taxon>Scenedesmaceae</taxon>
        <taxon>Tetradesmus</taxon>
    </lineage>
</organism>
<reference evidence="3 4" key="1">
    <citation type="submission" date="2016-10" db="EMBL/GenBank/DDBJ databases">
        <authorList>
            <person name="Cai Z."/>
        </authorList>
    </citation>
    <scope>NUCLEOTIDE SEQUENCE [LARGE SCALE GENOMIC DNA]</scope>
</reference>
<feature type="compositionally biased region" description="Low complexity" evidence="1">
    <location>
        <begin position="298"/>
        <end position="322"/>
    </location>
</feature>
<name>A0A383WKS3_TETOB</name>
<feature type="compositionally biased region" description="Polar residues" evidence="1">
    <location>
        <begin position="281"/>
        <end position="293"/>
    </location>
</feature>
<dbReference type="AlphaFoldDB" id="A0A383WKS3"/>
<proteinExistence type="predicted"/>
<evidence type="ECO:0000313" key="4">
    <source>
        <dbReference type="Proteomes" id="UP000256970"/>
    </source>
</evidence>
<evidence type="ECO:0000256" key="1">
    <source>
        <dbReference type="SAM" id="MobiDB-lite"/>
    </source>
</evidence>
<sequence>MGRVRDWFSEHPPSTWVVCLETTVKALNALLLLLGLAVFAWSIATVVQIQNEPNSPEPAPAPSPVPGLVAAQALLPPERLSNALAAAAASSQAAAAAAAAAPPLAAISHATLMNVPWFIFVFGALGAATAFCATMALLGVRMRSLGCMNGHIFCMCLLLTGQACAAVAFFVDAGWEQRLPDIDEKLKTFLAERLQVCKWLGLALALLQLCTLLLSCWLQAAYVRAEEAAEDADEEASWHRRPLLQAQARRQQQQPPSRGPSPVPSAPGGSAAADDDGWSERMQQQYGLDTSQFGYRPGSRGAAAAGEAAGRQAESRAGCVVM</sequence>
<gene>
    <name evidence="3" type="ORF">BQ4739_LOCUS18069</name>
</gene>
<protein>
    <submittedName>
        <fullName evidence="3">Uncharacterized protein</fullName>
    </submittedName>
</protein>
<keyword evidence="2" id="KW-0812">Transmembrane</keyword>
<keyword evidence="2" id="KW-0472">Membrane</keyword>
<feature type="transmembrane region" description="Helical" evidence="2">
    <location>
        <begin position="117"/>
        <end position="140"/>
    </location>
</feature>
<dbReference type="Proteomes" id="UP000256970">
    <property type="component" value="Unassembled WGS sequence"/>
</dbReference>
<feature type="transmembrane region" description="Helical" evidence="2">
    <location>
        <begin position="30"/>
        <end position="49"/>
    </location>
</feature>
<feature type="transmembrane region" description="Helical" evidence="2">
    <location>
        <begin position="199"/>
        <end position="218"/>
    </location>
</feature>
<feature type="region of interest" description="Disordered" evidence="1">
    <location>
        <begin position="246"/>
        <end position="322"/>
    </location>
</feature>
<dbReference type="EMBL" id="FNXT01001293">
    <property type="protein sequence ID" value="SZX77724.1"/>
    <property type="molecule type" value="Genomic_DNA"/>
</dbReference>
<evidence type="ECO:0000256" key="2">
    <source>
        <dbReference type="SAM" id="Phobius"/>
    </source>
</evidence>
<evidence type="ECO:0000313" key="3">
    <source>
        <dbReference type="EMBL" id="SZX77724.1"/>
    </source>
</evidence>
<feature type="transmembrane region" description="Helical" evidence="2">
    <location>
        <begin position="152"/>
        <end position="171"/>
    </location>
</feature>
<keyword evidence="2" id="KW-1133">Transmembrane helix</keyword>
<keyword evidence="4" id="KW-1185">Reference proteome</keyword>
<feature type="compositionally biased region" description="Low complexity" evidence="1">
    <location>
        <begin position="246"/>
        <end position="256"/>
    </location>
</feature>
<accession>A0A383WKS3</accession>